<protein>
    <submittedName>
        <fullName evidence="2">Uncharacterized protein</fullName>
    </submittedName>
</protein>
<proteinExistence type="predicted"/>
<dbReference type="EMBL" id="KQ977995">
    <property type="protein sequence ID" value="KYM98267.1"/>
    <property type="molecule type" value="Genomic_DNA"/>
</dbReference>
<evidence type="ECO:0000313" key="2">
    <source>
        <dbReference type="EMBL" id="KYM98267.1"/>
    </source>
</evidence>
<evidence type="ECO:0000256" key="1">
    <source>
        <dbReference type="SAM" id="MobiDB-lite"/>
    </source>
</evidence>
<name>A0A151ID14_9HYME</name>
<organism evidence="2 3">
    <name type="scientific">Cyphomyrmex costatus</name>
    <dbReference type="NCBI Taxonomy" id="456900"/>
    <lineage>
        <taxon>Eukaryota</taxon>
        <taxon>Metazoa</taxon>
        <taxon>Ecdysozoa</taxon>
        <taxon>Arthropoda</taxon>
        <taxon>Hexapoda</taxon>
        <taxon>Insecta</taxon>
        <taxon>Pterygota</taxon>
        <taxon>Neoptera</taxon>
        <taxon>Endopterygota</taxon>
        <taxon>Hymenoptera</taxon>
        <taxon>Apocrita</taxon>
        <taxon>Aculeata</taxon>
        <taxon>Formicoidea</taxon>
        <taxon>Formicidae</taxon>
        <taxon>Myrmicinae</taxon>
        <taxon>Cyphomyrmex</taxon>
    </lineage>
</organism>
<dbReference type="Proteomes" id="UP000078542">
    <property type="component" value="Unassembled WGS sequence"/>
</dbReference>
<dbReference type="AlphaFoldDB" id="A0A151ID14"/>
<accession>A0A151ID14</accession>
<reference evidence="2 3" key="1">
    <citation type="submission" date="2016-03" db="EMBL/GenBank/DDBJ databases">
        <title>Cyphomyrmex costatus WGS genome.</title>
        <authorList>
            <person name="Nygaard S."/>
            <person name="Hu H."/>
            <person name="Boomsma J."/>
            <person name="Zhang G."/>
        </authorList>
    </citation>
    <scope>NUCLEOTIDE SEQUENCE [LARGE SCALE GENOMIC DNA]</scope>
    <source>
        <strain evidence="2">MS0001</strain>
        <tissue evidence="2">Whole body</tissue>
    </source>
</reference>
<sequence length="118" mass="12935">MEKGVTSLLAGGERKSGERLKLNAAETKNDRVMTAPGLTGQWLRVSLGMWTVEGPRGEPCDYPSTNSRAQSGHHGPVETCNHAVLQHLCQEKTLWFRPPLHGYIVTSDRAFALVGLHS</sequence>
<gene>
    <name evidence="2" type="ORF">ALC62_11032</name>
</gene>
<keyword evidence="3" id="KW-1185">Reference proteome</keyword>
<feature type="region of interest" description="Disordered" evidence="1">
    <location>
        <begin position="1"/>
        <end position="20"/>
    </location>
</feature>
<evidence type="ECO:0000313" key="3">
    <source>
        <dbReference type="Proteomes" id="UP000078542"/>
    </source>
</evidence>